<evidence type="ECO:0000256" key="1">
    <source>
        <dbReference type="SAM" id="SignalP"/>
    </source>
</evidence>
<keyword evidence="3" id="KW-1185">Reference proteome</keyword>
<proteinExistence type="predicted"/>
<evidence type="ECO:0000313" key="3">
    <source>
        <dbReference type="Proteomes" id="UP000593561"/>
    </source>
</evidence>
<organism evidence="2 3">
    <name type="scientific">Gossypium davidsonii</name>
    <name type="common">Davidson's cotton</name>
    <name type="synonym">Gossypium klotzschianum subsp. davidsonii</name>
    <dbReference type="NCBI Taxonomy" id="34287"/>
    <lineage>
        <taxon>Eukaryota</taxon>
        <taxon>Viridiplantae</taxon>
        <taxon>Streptophyta</taxon>
        <taxon>Embryophyta</taxon>
        <taxon>Tracheophyta</taxon>
        <taxon>Spermatophyta</taxon>
        <taxon>Magnoliopsida</taxon>
        <taxon>eudicotyledons</taxon>
        <taxon>Gunneridae</taxon>
        <taxon>Pentapetalae</taxon>
        <taxon>rosids</taxon>
        <taxon>malvids</taxon>
        <taxon>Malvales</taxon>
        <taxon>Malvaceae</taxon>
        <taxon>Malvoideae</taxon>
        <taxon>Gossypium</taxon>
    </lineage>
</organism>
<protein>
    <submittedName>
        <fullName evidence="2">Uncharacterized protein</fullName>
    </submittedName>
</protein>
<name>A0A7J8R852_GOSDV</name>
<dbReference type="AlphaFoldDB" id="A0A7J8R852"/>
<sequence>MIKFFPLFYIFAILLILTTSVQNVKLQKVGKEYARSCRQMKSQHANACMNATVTKIRLRKIKNVMGELGY</sequence>
<feature type="chain" id="PRO_5029500239" evidence="1">
    <location>
        <begin position="24"/>
        <end position="70"/>
    </location>
</feature>
<keyword evidence="1" id="KW-0732">Signal</keyword>
<dbReference type="EMBL" id="JABFAC010000004">
    <property type="protein sequence ID" value="MBA0609974.1"/>
    <property type="molecule type" value="Genomic_DNA"/>
</dbReference>
<dbReference type="Proteomes" id="UP000593561">
    <property type="component" value="Unassembled WGS sequence"/>
</dbReference>
<comment type="caution">
    <text evidence="2">The sequence shown here is derived from an EMBL/GenBank/DDBJ whole genome shotgun (WGS) entry which is preliminary data.</text>
</comment>
<feature type="non-terminal residue" evidence="2">
    <location>
        <position position="1"/>
    </location>
</feature>
<accession>A0A7J8R852</accession>
<feature type="signal peptide" evidence="1">
    <location>
        <begin position="1"/>
        <end position="23"/>
    </location>
</feature>
<reference evidence="2 3" key="1">
    <citation type="journal article" date="2019" name="Genome Biol. Evol.">
        <title>Insights into the evolution of the New World diploid cottons (Gossypium, subgenus Houzingenia) based on genome sequencing.</title>
        <authorList>
            <person name="Grover C.E."/>
            <person name="Arick M.A. 2nd"/>
            <person name="Thrash A."/>
            <person name="Conover J.L."/>
            <person name="Sanders W.S."/>
            <person name="Peterson D.G."/>
            <person name="Frelichowski J.E."/>
            <person name="Scheffler J.A."/>
            <person name="Scheffler B.E."/>
            <person name="Wendel J.F."/>
        </authorList>
    </citation>
    <scope>NUCLEOTIDE SEQUENCE [LARGE SCALE GENOMIC DNA]</scope>
    <source>
        <strain evidence="2">27</strain>
        <tissue evidence="2">Leaf</tissue>
    </source>
</reference>
<evidence type="ECO:0000313" key="2">
    <source>
        <dbReference type="EMBL" id="MBA0609974.1"/>
    </source>
</evidence>
<gene>
    <name evidence="2" type="ORF">Godav_010876</name>
</gene>